<evidence type="ECO:0000256" key="4">
    <source>
        <dbReference type="ARBA" id="ARBA00022801"/>
    </source>
</evidence>
<feature type="domain" description="Peptidase S1" evidence="10">
    <location>
        <begin position="149"/>
        <end position="393"/>
    </location>
</feature>
<dbReference type="SUPFAM" id="SSF50494">
    <property type="entry name" value="Trypsin-like serine proteases"/>
    <property type="match status" value="1"/>
</dbReference>
<evidence type="ECO:0000256" key="5">
    <source>
        <dbReference type="ARBA" id="ARBA00022825"/>
    </source>
</evidence>
<dbReference type="InterPro" id="IPR001314">
    <property type="entry name" value="Peptidase_S1A"/>
</dbReference>
<keyword evidence="4 7" id="KW-0378">Hydrolase</keyword>
<feature type="chain" id="PRO_5012691396" evidence="9">
    <location>
        <begin position="20"/>
        <end position="394"/>
    </location>
</feature>
<evidence type="ECO:0000256" key="1">
    <source>
        <dbReference type="ARBA" id="ARBA00004613"/>
    </source>
</evidence>
<dbReference type="PROSITE" id="PS00134">
    <property type="entry name" value="TRYPSIN_HIS"/>
    <property type="match status" value="1"/>
</dbReference>
<dbReference type="SMART" id="SM00020">
    <property type="entry name" value="Tryp_SPc"/>
    <property type="match status" value="1"/>
</dbReference>
<dbReference type="EMBL" id="GFTR01005802">
    <property type="protein sequence ID" value="JAW10624.1"/>
    <property type="molecule type" value="Transcribed_RNA"/>
</dbReference>
<dbReference type="PROSITE" id="PS00135">
    <property type="entry name" value="TRYPSIN_SER"/>
    <property type="match status" value="1"/>
</dbReference>
<dbReference type="CDD" id="cd00190">
    <property type="entry name" value="Tryp_SPc"/>
    <property type="match status" value="1"/>
</dbReference>
<keyword evidence="3 7" id="KW-0645">Protease</keyword>
<evidence type="ECO:0000256" key="3">
    <source>
        <dbReference type="ARBA" id="ARBA00022670"/>
    </source>
</evidence>
<proteinExistence type="predicted"/>
<evidence type="ECO:0000256" key="7">
    <source>
        <dbReference type="RuleBase" id="RU363034"/>
    </source>
</evidence>
<sequence length="394" mass="43167">MGIVKLWLALLIMVSYSRAQWRRTLYENDLCKSGDNRWVCLRLSNCVTAQQAIRAGQWPETCTFHGTEPVVCCPPAQGSATNPSTSTQPAATSPQPTSQNLNSKAKQMCSKYSEYVFREEEPPILLAANVEEIKTVKFDECVRSGEPLVVGGTDAMPKEFPHMAQIGYGESPRISWLCGGSLISERFVLSAAHCTKPNNRGPAKWARLGDLNTATDSDDAQTVIARIAERYDHPGYDAIKLYNDIALYKLERDVQLNHYLRPVCLDVGDRSDKSAIATGWGHTEWGGRGSATLKKVSLNIVSTSRCNETYASSIGRQLPEGIVGSSMMCAGDEQGKDTCQGDSGGPLQVALSEPYCMFSQIGITSFGRACGSNIPGVYTRVSNYISWIEKIVWP</sequence>
<evidence type="ECO:0000256" key="8">
    <source>
        <dbReference type="SAM" id="MobiDB-lite"/>
    </source>
</evidence>
<evidence type="ECO:0000259" key="10">
    <source>
        <dbReference type="PROSITE" id="PS50240"/>
    </source>
</evidence>
<feature type="signal peptide" evidence="9">
    <location>
        <begin position="1"/>
        <end position="19"/>
    </location>
</feature>
<dbReference type="InterPro" id="IPR018114">
    <property type="entry name" value="TRYPSIN_HIS"/>
</dbReference>
<name>A0A224XHV2_9HEMI</name>
<dbReference type="Gene3D" id="2.40.10.10">
    <property type="entry name" value="Trypsin-like serine proteases"/>
    <property type="match status" value="2"/>
</dbReference>
<dbReference type="FunFam" id="2.40.10.10:FF:000015">
    <property type="entry name" value="Atrial natriuretic peptide-converting enzyme"/>
    <property type="match status" value="1"/>
</dbReference>
<evidence type="ECO:0000313" key="11">
    <source>
        <dbReference type="EMBL" id="JAW10624.1"/>
    </source>
</evidence>
<keyword evidence="6" id="KW-1015">Disulfide bond</keyword>
<protein>
    <submittedName>
        <fullName evidence="11">Putative trypsin-like serine protease</fullName>
    </submittedName>
</protein>
<dbReference type="GO" id="GO:0006508">
    <property type="term" value="P:proteolysis"/>
    <property type="evidence" value="ECO:0007669"/>
    <property type="project" value="UniProtKB-KW"/>
</dbReference>
<keyword evidence="2" id="KW-0964">Secreted</keyword>
<keyword evidence="9" id="KW-0732">Signal</keyword>
<dbReference type="Pfam" id="PF00089">
    <property type="entry name" value="Trypsin"/>
    <property type="match status" value="1"/>
</dbReference>
<dbReference type="PANTHER" id="PTHR24258">
    <property type="entry name" value="SERINE PROTEASE-RELATED"/>
    <property type="match status" value="1"/>
</dbReference>
<reference evidence="11" key="1">
    <citation type="journal article" date="2018" name="PLoS Negl. Trop. Dis.">
        <title>An insight into the salivary gland and fat body transcriptome of Panstrongylus lignarius (Hemiptera: Heteroptera), the main vector of Chagas disease in Peru.</title>
        <authorList>
            <person name="Nevoa J.C."/>
            <person name="Mendes M.T."/>
            <person name="da Silva M.V."/>
            <person name="Soares S.C."/>
            <person name="Oliveira C.J.F."/>
            <person name="Ribeiro J.M.C."/>
        </authorList>
    </citation>
    <scope>NUCLEOTIDE SEQUENCE</scope>
</reference>
<dbReference type="InterPro" id="IPR009003">
    <property type="entry name" value="Peptidase_S1_PA"/>
</dbReference>
<dbReference type="GO" id="GO:0004252">
    <property type="term" value="F:serine-type endopeptidase activity"/>
    <property type="evidence" value="ECO:0007669"/>
    <property type="project" value="InterPro"/>
</dbReference>
<dbReference type="AlphaFoldDB" id="A0A224XHV2"/>
<evidence type="ECO:0000256" key="9">
    <source>
        <dbReference type="SAM" id="SignalP"/>
    </source>
</evidence>
<dbReference type="InterPro" id="IPR043504">
    <property type="entry name" value="Peptidase_S1_PA_chymotrypsin"/>
</dbReference>
<keyword evidence="5 7" id="KW-0720">Serine protease</keyword>
<organism evidence="11">
    <name type="scientific">Panstrongylus lignarius</name>
    <dbReference type="NCBI Taxonomy" id="156445"/>
    <lineage>
        <taxon>Eukaryota</taxon>
        <taxon>Metazoa</taxon>
        <taxon>Ecdysozoa</taxon>
        <taxon>Arthropoda</taxon>
        <taxon>Hexapoda</taxon>
        <taxon>Insecta</taxon>
        <taxon>Pterygota</taxon>
        <taxon>Neoptera</taxon>
        <taxon>Paraneoptera</taxon>
        <taxon>Hemiptera</taxon>
        <taxon>Heteroptera</taxon>
        <taxon>Panheteroptera</taxon>
        <taxon>Cimicomorpha</taxon>
        <taxon>Reduviidae</taxon>
        <taxon>Triatominae</taxon>
        <taxon>Panstrongylus</taxon>
    </lineage>
</organism>
<dbReference type="GO" id="GO:0005576">
    <property type="term" value="C:extracellular region"/>
    <property type="evidence" value="ECO:0007669"/>
    <property type="project" value="UniProtKB-SubCell"/>
</dbReference>
<comment type="subcellular location">
    <subcellularLocation>
        <location evidence="1">Secreted</location>
    </subcellularLocation>
</comment>
<dbReference type="PROSITE" id="PS50240">
    <property type="entry name" value="TRYPSIN_DOM"/>
    <property type="match status" value="1"/>
</dbReference>
<dbReference type="PANTHER" id="PTHR24258:SF136">
    <property type="entry name" value="GH06673P-RELATED"/>
    <property type="match status" value="1"/>
</dbReference>
<feature type="region of interest" description="Disordered" evidence="8">
    <location>
        <begin position="77"/>
        <end position="103"/>
    </location>
</feature>
<dbReference type="InterPro" id="IPR033116">
    <property type="entry name" value="TRYPSIN_SER"/>
</dbReference>
<evidence type="ECO:0000256" key="2">
    <source>
        <dbReference type="ARBA" id="ARBA00022525"/>
    </source>
</evidence>
<feature type="compositionally biased region" description="Polar residues" evidence="8">
    <location>
        <begin position="78"/>
        <end position="103"/>
    </location>
</feature>
<evidence type="ECO:0000256" key="6">
    <source>
        <dbReference type="ARBA" id="ARBA00023157"/>
    </source>
</evidence>
<dbReference type="InterPro" id="IPR001254">
    <property type="entry name" value="Trypsin_dom"/>
</dbReference>
<dbReference type="PRINTS" id="PR00722">
    <property type="entry name" value="CHYMOTRYPSIN"/>
</dbReference>
<accession>A0A224XHV2</accession>